<protein>
    <recommendedName>
        <fullName evidence="2">Protein kinase domain-containing protein</fullName>
    </recommendedName>
</protein>
<accession>A0A484N006</accession>
<evidence type="ECO:0000259" key="2">
    <source>
        <dbReference type="PROSITE" id="PS50011"/>
    </source>
</evidence>
<dbReference type="GO" id="GO:0004674">
    <property type="term" value="F:protein serine/threonine kinase activity"/>
    <property type="evidence" value="ECO:0007669"/>
    <property type="project" value="TreeGrafter"/>
</dbReference>
<keyword evidence="1" id="KW-0812">Transmembrane</keyword>
<dbReference type="PANTHER" id="PTHR44329">
    <property type="entry name" value="SERINE/THREONINE-PROTEIN KINASE TNNI3K-RELATED"/>
    <property type="match status" value="1"/>
</dbReference>
<dbReference type="Pfam" id="PF00069">
    <property type="entry name" value="Pkinase"/>
    <property type="match status" value="1"/>
</dbReference>
<dbReference type="InterPro" id="IPR000719">
    <property type="entry name" value="Prot_kinase_dom"/>
</dbReference>
<feature type="transmembrane region" description="Helical" evidence="1">
    <location>
        <begin position="184"/>
        <end position="205"/>
    </location>
</feature>
<dbReference type="InterPro" id="IPR051681">
    <property type="entry name" value="Ser/Thr_Kinases-Pseudokinases"/>
</dbReference>
<evidence type="ECO:0000313" key="4">
    <source>
        <dbReference type="Proteomes" id="UP000595140"/>
    </source>
</evidence>
<name>A0A484N006_9ASTE</name>
<dbReference type="Gene3D" id="1.10.510.10">
    <property type="entry name" value="Transferase(Phosphotransferase) domain 1"/>
    <property type="match status" value="1"/>
</dbReference>
<dbReference type="AlphaFoldDB" id="A0A484N006"/>
<organism evidence="3 4">
    <name type="scientific">Cuscuta campestris</name>
    <dbReference type="NCBI Taxonomy" id="132261"/>
    <lineage>
        <taxon>Eukaryota</taxon>
        <taxon>Viridiplantae</taxon>
        <taxon>Streptophyta</taxon>
        <taxon>Embryophyta</taxon>
        <taxon>Tracheophyta</taxon>
        <taxon>Spermatophyta</taxon>
        <taxon>Magnoliopsida</taxon>
        <taxon>eudicotyledons</taxon>
        <taxon>Gunneridae</taxon>
        <taxon>Pentapetalae</taxon>
        <taxon>asterids</taxon>
        <taxon>lamiids</taxon>
        <taxon>Solanales</taxon>
        <taxon>Convolvulaceae</taxon>
        <taxon>Cuscuteae</taxon>
        <taxon>Cuscuta</taxon>
        <taxon>Cuscuta subgen. Grammica</taxon>
        <taxon>Cuscuta sect. Cleistogrammica</taxon>
    </lineage>
</organism>
<dbReference type="GO" id="GO:0005524">
    <property type="term" value="F:ATP binding"/>
    <property type="evidence" value="ECO:0007669"/>
    <property type="project" value="InterPro"/>
</dbReference>
<keyword evidence="4" id="KW-1185">Reference proteome</keyword>
<dbReference type="Proteomes" id="UP000595140">
    <property type="component" value="Unassembled WGS sequence"/>
</dbReference>
<evidence type="ECO:0000313" key="3">
    <source>
        <dbReference type="EMBL" id="VFQ94139.1"/>
    </source>
</evidence>
<dbReference type="OrthoDB" id="4062651at2759"/>
<feature type="domain" description="Protein kinase" evidence="2">
    <location>
        <begin position="1"/>
        <end position="155"/>
    </location>
</feature>
<sequence length="233" mass="26262">MLKLLRDLAFSIHLVHTSRLVLCDLKPENILVDDDDTLILCDFGSVSWKGYIAGRGTRPYSDGYYDAYPASDMFSYGMIISEILLEHWSSTLSLPEILSLLQDTEPIIREHLKRTGLTGDIVASQVLRLAADCMRDNMDERPSALVIIHRLDDLMSLCCKQPSHQVQDITTMGMKLPRKSWKGLPIWLTIGALFIASACSFLRYASQFFNCFLLKTGLCCPLGWFISTTTSRS</sequence>
<proteinExistence type="predicted"/>
<keyword evidence="1" id="KW-1133">Transmembrane helix</keyword>
<dbReference type="SUPFAM" id="SSF56112">
    <property type="entry name" value="Protein kinase-like (PK-like)"/>
    <property type="match status" value="1"/>
</dbReference>
<keyword evidence="1" id="KW-0472">Membrane</keyword>
<dbReference type="PROSITE" id="PS50011">
    <property type="entry name" value="PROTEIN_KINASE_DOM"/>
    <property type="match status" value="1"/>
</dbReference>
<dbReference type="EMBL" id="OOIL02005153">
    <property type="protein sequence ID" value="VFQ94139.1"/>
    <property type="molecule type" value="Genomic_DNA"/>
</dbReference>
<reference evidence="3 4" key="1">
    <citation type="submission" date="2018-04" db="EMBL/GenBank/DDBJ databases">
        <authorList>
            <person name="Vogel A."/>
        </authorList>
    </citation>
    <scope>NUCLEOTIDE SEQUENCE [LARGE SCALE GENOMIC DNA]</scope>
</reference>
<evidence type="ECO:0000256" key="1">
    <source>
        <dbReference type="SAM" id="Phobius"/>
    </source>
</evidence>
<gene>
    <name evidence="3" type="ORF">CCAM_LOCUS35915</name>
</gene>
<dbReference type="InterPro" id="IPR011009">
    <property type="entry name" value="Kinase-like_dom_sf"/>
</dbReference>